<organism evidence="2 3">
    <name type="scientific">Hyaloperonospora brassicae</name>
    <name type="common">Brassica downy mildew</name>
    <name type="synonym">Peronospora brassicae</name>
    <dbReference type="NCBI Taxonomy" id="162125"/>
    <lineage>
        <taxon>Eukaryota</taxon>
        <taxon>Sar</taxon>
        <taxon>Stramenopiles</taxon>
        <taxon>Oomycota</taxon>
        <taxon>Peronosporomycetes</taxon>
        <taxon>Peronosporales</taxon>
        <taxon>Peronosporaceae</taxon>
        <taxon>Hyaloperonospora</taxon>
    </lineage>
</organism>
<feature type="compositionally biased region" description="Basic and acidic residues" evidence="1">
    <location>
        <begin position="498"/>
        <end position="507"/>
    </location>
</feature>
<reference evidence="2" key="1">
    <citation type="submission" date="2022-12" db="EMBL/GenBank/DDBJ databases">
        <authorList>
            <person name="Webb A."/>
        </authorList>
    </citation>
    <scope>NUCLEOTIDE SEQUENCE</scope>
    <source>
        <strain evidence="2">Hp1</strain>
    </source>
</reference>
<feature type="compositionally biased region" description="Basic and acidic residues" evidence="1">
    <location>
        <begin position="482"/>
        <end position="492"/>
    </location>
</feature>
<gene>
    <name evidence="2" type="ORF">HBR001_LOCUS6752</name>
</gene>
<evidence type="ECO:0008006" key="4">
    <source>
        <dbReference type="Google" id="ProtNLM"/>
    </source>
</evidence>
<dbReference type="InterPro" id="IPR013083">
    <property type="entry name" value="Znf_RING/FYVE/PHD"/>
</dbReference>
<proteinExistence type="predicted"/>
<feature type="region of interest" description="Disordered" evidence="1">
    <location>
        <begin position="400"/>
        <end position="423"/>
    </location>
</feature>
<dbReference type="Gene3D" id="3.30.40.10">
    <property type="entry name" value="Zinc/RING finger domain, C3HC4 (zinc finger)"/>
    <property type="match status" value="1"/>
</dbReference>
<protein>
    <recommendedName>
        <fullName evidence="4">FYVE-type domain-containing protein</fullName>
    </recommendedName>
</protein>
<evidence type="ECO:0000313" key="3">
    <source>
        <dbReference type="Proteomes" id="UP001162031"/>
    </source>
</evidence>
<feature type="region of interest" description="Disordered" evidence="1">
    <location>
        <begin position="482"/>
        <end position="566"/>
    </location>
</feature>
<keyword evidence="3" id="KW-1185">Reference proteome</keyword>
<evidence type="ECO:0000313" key="2">
    <source>
        <dbReference type="EMBL" id="CAI5736201.1"/>
    </source>
</evidence>
<feature type="compositionally biased region" description="Basic and acidic residues" evidence="1">
    <location>
        <begin position="522"/>
        <end position="544"/>
    </location>
</feature>
<dbReference type="InterPro" id="IPR052727">
    <property type="entry name" value="Rab4/Rab5_effector"/>
</dbReference>
<evidence type="ECO:0000256" key="1">
    <source>
        <dbReference type="SAM" id="MobiDB-lite"/>
    </source>
</evidence>
<dbReference type="PANTHER" id="PTHR13510:SF44">
    <property type="entry name" value="RABENOSYN-5"/>
    <property type="match status" value="1"/>
</dbReference>
<comment type="caution">
    <text evidence="2">The sequence shown here is derived from an EMBL/GenBank/DDBJ whole genome shotgun (WGS) entry which is preliminary data.</text>
</comment>
<name>A0AAV0UGS2_HYABA</name>
<dbReference type="PANTHER" id="PTHR13510">
    <property type="entry name" value="FYVE-FINGER-CONTAINING RAB5 EFFECTOR PROTEIN RABENOSYN-5-RELATED"/>
    <property type="match status" value="1"/>
</dbReference>
<dbReference type="InterPro" id="IPR011011">
    <property type="entry name" value="Znf_FYVE_PHD"/>
</dbReference>
<accession>A0AAV0UGS2</accession>
<sequence length="675" mass="73029">MKGATPFPAVHVTPAEAHSYRCQVRQLLDETLRDFDAHVTARASGRSLLLDKWQWKRLKSLEGLCSYQERHPTHPQLTEALASRRSSSSLSQSSLGSLSSYASAAEHFGPPSVPTNAVAMAAFTPELTPSASSSSAAVPGASSVASVAVEGQLPGPLDDVMYGLAASDTAALHLRESYMPDPALLDAAVLCSIDRPSATTPFQCLGIHWLVRGAAARSKAGARRPRDFVVVVASGVVRHRVPGRAHAQAVGYALRQSIERSECGTLEARGLTRGWLSSCALFTAGDGRSSSGPYVDVFARAFADFKGSMQDHQAASKLHTYVLAGLVDAAACGQSKKLGRLLAARDTTAAFGADRPTGRCAICDRKFGVLSPALSCDLCRTPVCSRCRVARDLSLVKRSDAAADSSNRNSSSRRKRRSADHAPSGWLEKRSVTLCKNCKVNASHADARVVARQEAAACDEEEAVDDDDEADASVAWTPGRRWDAFGRSKSDDSVTGDRWSDSDERRQSRCSAYEATASVRGSYDDRPMFEERTKTSADLRRSDSGKSFASTLPVADDQDREEAASHRELARLAGASRPPPPPPPPHLYLQQQQLCYQPRYGGEAPELSCTSFSRQCRSQLSSSGTAPADLMRRMQELQMNAESVYQFTSKMNASTRFRHEPLVDRRSILSISELD</sequence>
<dbReference type="SUPFAM" id="SSF57903">
    <property type="entry name" value="FYVE/PHD zinc finger"/>
    <property type="match status" value="1"/>
</dbReference>
<dbReference type="Proteomes" id="UP001162031">
    <property type="component" value="Unassembled WGS sequence"/>
</dbReference>
<dbReference type="AlphaFoldDB" id="A0AAV0UGS2"/>
<dbReference type="EMBL" id="CANTFL010001299">
    <property type="protein sequence ID" value="CAI5736201.1"/>
    <property type="molecule type" value="Genomic_DNA"/>
</dbReference>